<evidence type="ECO:0000256" key="9">
    <source>
        <dbReference type="ARBA" id="ARBA00023136"/>
    </source>
</evidence>
<feature type="transmembrane region" description="Helical" evidence="11">
    <location>
        <begin position="322"/>
        <end position="338"/>
    </location>
</feature>
<keyword evidence="5 11" id="KW-0812">Transmembrane</keyword>
<protein>
    <recommendedName>
        <fullName evidence="3">dolichol kinase</fullName>
        <ecNumber evidence="3">2.7.1.108</ecNumber>
    </recommendedName>
</protein>
<dbReference type="InterPro" id="IPR032974">
    <property type="entry name" value="Polypren_kinase"/>
</dbReference>
<comment type="subcellular location">
    <subcellularLocation>
        <location evidence="1">Endoplasmic reticulum membrane</location>
        <topology evidence="1">Multi-pass membrane protein</topology>
    </subcellularLocation>
</comment>
<comment type="caution">
    <text evidence="12">The sequence shown here is derived from an EMBL/GenBank/DDBJ whole genome shotgun (WGS) entry which is preliminary data.</text>
</comment>
<evidence type="ECO:0000256" key="8">
    <source>
        <dbReference type="ARBA" id="ARBA00022989"/>
    </source>
</evidence>
<evidence type="ECO:0000256" key="10">
    <source>
        <dbReference type="SAM" id="MobiDB-lite"/>
    </source>
</evidence>
<accession>A0A1Z5J733</accession>
<evidence type="ECO:0000313" key="12">
    <source>
        <dbReference type="EMBL" id="GAX09628.1"/>
    </source>
</evidence>
<comment type="similarity">
    <text evidence="2">Belongs to the polyprenol kinase family.</text>
</comment>
<evidence type="ECO:0000256" key="3">
    <source>
        <dbReference type="ARBA" id="ARBA00012132"/>
    </source>
</evidence>
<keyword evidence="6 12" id="KW-0418">Kinase</keyword>
<feature type="transmembrane region" description="Helical" evidence="11">
    <location>
        <begin position="455"/>
        <end position="474"/>
    </location>
</feature>
<feature type="transmembrane region" description="Helical" evidence="11">
    <location>
        <begin position="480"/>
        <end position="499"/>
    </location>
</feature>
<dbReference type="GO" id="GO:0004168">
    <property type="term" value="F:dolichol kinase activity"/>
    <property type="evidence" value="ECO:0007669"/>
    <property type="project" value="UniProtKB-EC"/>
</dbReference>
<gene>
    <name evidence="12" type="ORF">FisN_19Lh088</name>
</gene>
<feature type="transmembrane region" description="Helical" evidence="11">
    <location>
        <begin position="415"/>
        <end position="443"/>
    </location>
</feature>
<dbReference type="Proteomes" id="UP000198406">
    <property type="component" value="Unassembled WGS sequence"/>
</dbReference>
<evidence type="ECO:0000313" key="13">
    <source>
        <dbReference type="Proteomes" id="UP000198406"/>
    </source>
</evidence>
<evidence type="ECO:0000256" key="5">
    <source>
        <dbReference type="ARBA" id="ARBA00022692"/>
    </source>
</evidence>
<evidence type="ECO:0000256" key="1">
    <source>
        <dbReference type="ARBA" id="ARBA00004477"/>
    </source>
</evidence>
<keyword evidence="13" id="KW-1185">Reference proteome</keyword>
<organism evidence="12 13">
    <name type="scientific">Fistulifera solaris</name>
    <name type="common">Oleaginous diatom</name>
    <dbReference type="NCBI Taxonomy" id="1519565"/>
    <lineage>
        <taxon>Eukaryota</taxon>
        <taxon>Sar</taxon>
        <taxon>Stramenopiles</taxon>
        <taxon>Ochrophyta</taxon>
        <taxon>Bacillariophyta</taxon>
        <taxon>Bacillariophyceae</taxon>
        <taxon>Bacillariophycidae</taxon>
        <taxon>Naviculales</taxon>
        <taxon>Naviculaceae</taxon>
        <taxon>Fistulifera</taxon>
    </lineage>
</organism>
<keyword evidence="7" id="KW-0256">Endoplasmic reticulum</keyword>
<feature type="transmembrane region" description="Helical" evidence="11">
    <location>
        <begin position="383"/>
        <end position="403"/>
    </location>
</feature>
<dbReference type="OrthoDB" id="377083at2759"/>
<dbReference type="PANTHER" id="PTHR13205">
    <property type="entry name" value="TRANSMEMBRANE PROTEIN 15-RELATED"/>
    <property type="match status" value="1"/>
</dbReference>
<evidence type="ECO:0000256" key="2">
    <source>
        <dbReference type="ARBA" id="ARBA00010794"/>
    </source>
</evidence>
<feature type="transmembrane region" description="Helical" evidence="11">
    <location>
        <begin position="15"/>
        <end position="33"/>
    </location>
</feature>
<sequence length="553" mass="61415">MSTTDEAISAPQQRLLYNYETYIWLLLVIVLLVRDPWNHTAYICIAHFAIRWLNEEKLNGKLPLPSTNDPKLFRVAPTTTADRDGVAAAIVLVPVLLEAMLTKLHRDKFATYAQTISLVLFSWGHWDATLLIPTVYAERVSNGELANILLFLTCWISTYSAIHTTPFLHKVFTWGEWMIVTSLFSIGCTELTLKRIVNNQTALSDLVAMAGIVGSVLAFSFARWASKSVWVRSVIIATVPYLTIEVALRKYAFKFLKNYPSQKTLPWLLDYLKGTEETLYVNKLIPTGFSSIFWVVYNAVVLVVMLPLSSRYLADVTISRKWFHLVAVLLFLPTTLSAPAFQTLSYAVGTSILLLVEVVREHIKPVSQFFENYLDASKGETEISTMVISHLALLLGCAAPLWISRVLYNVKKPHIMQVFVGVWGLISIGVGDAVGAVVGKLVGKRPWGYQRTVEGSLAMAGSMLVFYAAIALSLREDLEWSIIVALIAAIVFTTLLEAYTTQNDNLVLPMAGLTMMLLVQRIVAGPDSTPVRHHGGPNPGHGRPSIFSQNAAN</sequence>
<dbReference type="PANTHER" id="PTHR13205:SF15">
    <property type="entry name" value="DOLICHOL KINASE"/>
    <property type="match status" value="1"/>
</dbReference>
<evidence type="ECO:0000256" key="4">
    <source>
        <dbReference type="ARBA" id="ARBA00022679"/>
    </source>
</evidence>
<keyword evidence="9 11" id="KW-0472">Membrane</keyword>
<evidence type="ECO:0000256" key="7">
    <source>
        <dbReference type="ARBA" id="ARBA00022824"/>
    </source>
</evidence>
<dbReference type="EC" id="2.7.1.108" evidence="3"/>
<feature type="transmembrane region" description="Helical" evidence="11">
    <location>
        <begin position="146"/>
        <end position="162"/>
    </location>
</feature>
<feature type="transmembrane region" description="Helical" evidence="11">
    <location>
        <begin position="202"/>
        <end position="222"/>
    </location>
</feature>
<evidence type="ECO:0000256" key="11">
    <source>
        <dbReference type="SAM" id="Phobius"/>
    </source>
</evidence>
<feature type="transmembrane region" description="Helical" evidence="11">
    <location>
        <begin position="229"/>
        <end position="248"/>
    </location>
</feature>
<proteinExistence type="inferred from homology"/>
<dbReference type="AlphaFoldDB" id="A0A1Z5J733"/>
<keyword evidence="4 12" id="KW-0808">Transferase</keyword>
<dbReference type="EMBL" id="BDSP01000011">
    <property type="protein sequence ID" value="GAX09628.1"/>
    <property type="molecule type" value="Genomic_DNA"/>
</dbReference>
<reference evidence="12 13" key="1">
    <citation type="journal article" date="2015" name="Plant Cell">
        <title>Oil accumulation by the oleaginous diatom Fistulifera solaris as revealed by the genome and transcriptome.</title>
        <authorList>
            <person name="Tanaka T."/>
            <person name="Maeda Y."/>
            <person name="Veluchamy A."/>
            <person name="Tanaka M."/>
            <person name="Abida H."/>
            <person name="Marechal E."/>
            <person name="Bowler C."/>
            <person name="Muto M."/>
            <person name="Sunaga Y."/>
            <person name="Tanaka M."/>
            <person name="Yoshino T."/>
            <person name="Taniguchi T."/>
            <person name="Fukuda Y."/>
            <person name="Nemoto M."/>
            <person name="Matsumoto M."/>
            <person name="Wong P.S."/>
            <person name="Aburatani S."/>
            <person name="Fujibuchi W."/>
        </authorList>
    </citation>
    <scope>NUCLEOTIDE SEQUENCE [LARGE SCALE GENOMIC DNA]</scope>
    <source>
        <strain evidence="12 13">JPCC DA0580</strain>
    </source>
</reference>
<dbReference type="GO" id="GO:0005789">
    <property type="term" value="C:endoplasmic reticulum membrane"/>
    <property type="evidence" value="ECO:0007669"/>
    <property type="project" value="UniProtKB-SubCell"/>
</dbReference>
<evidence type="ECO:0000256" key="6">
    <source>
        <dbReference type="ARBA" id="ARBA00022777"/>
    </source>
</evidence>
<feature type="region of interest" description="Disordered" evidence="10">
    <location>
        <begin position="529"/>
        <end position="553"/>
    </location>
</feature>
<dbReference type="InParanoid" id="A0A1Z5J733"/>
<keyword evidence="8 11" id="KW-1133">Transmembrane helix</keyword>
<dbReference type="GO" id="GO:0043048">
    <property type="term" value="P:dolichyl monophosphate biosynthetic process"/>
    <property type="evidence" value="ECO:0007669"/>
    <property type="project" value="TreeGrafter"/>
</dbReference>
<feature type="transmembrane region" description="Helical" evidence="11">
    <location>
        <begin position="291"/>
        <end position="310"/>
    </location>
</feature>
<name>A0A1Z5J733_FISSO</name>